<comment type="caution">
    <text evidence="14">The sequence shown here is derived from an EMBL/GenBank/DDBJ whole genome shotgun (WGS) entry which is preliminary data.</text>
</comment>
<dbReference type="GO" id="GO:0005886">
    <property type="term" value="C:plasma membrane"/>
    <property type="evidence" value="ECO:0007669"/>
    <property type="project" value="UniProtKB-SubCell"/>
</dbReference>
<dbReference type="Proteomes" id="UP000178372">
    <property type="component" value="Unassembled WGS sequence"/>
</dbReference>
<dbReference type="GO" id="GO:0051301">
    <property type="term" value="P:cell division"/>
    <property type="evidence" value="ECO:0007669"/>
    <property type="project" value="UniProtKB-KW"/>
</dbReference>
<evidence type="ECO:0000313" key="14">
    <source>
        <dbReference type="EMBL" id="OGK16607.1"/>
    </source>
</evidence>
<evidence type="ECO:0000256" key="9">
    <source>
        <dbReference type="ARBA" id="ARBA00023306"/>
    </source>
</evidence>
<keyword evidence="6 11" id="KW-0812">Transmembrane</keyword>
<organism evidence="14 15">
    <name type="scientific">Candidatus Roizmanbacteria bacterium RIFCSPHIGHO2_01_FULL_39_12b</name>
    <dbReference type="NCBI Taxonomy" id="1802030"/>
    <lineage>
        <taxon>Bacteria</taxon>
        <taxon>Candidatus Roizmaniibacteriota</taxon>
    </lineage>
</organism>
<accession>A0A1F7GCK4</accession>
<dbReference type="PANTHER" id="PTHR47755:SF1">
    <property type="entry name" value="CELL DIVISION PROTEIN FTSX"/>
    <property type="match status" value="1"/>
</dbReference>
<evidence type="ECO:0000256" key="1">
    <source>
        <dbReference type="ARBA" id="ARBA00004651"/>
    </source>
</evidence>
<dbReference type="Pfam" id="PF18075">
    <property type="entry name" value="FtsX_ECD"/>
    <property type="match status" value="1"/>
</dbReference>
<dbReference type="PIRSF" id="PIRSF003097">
    <property type="entry name" value="FtsX"/>
    <property type="match status" value="1"/>
</dbReference>
<dbReference type="Gene3D" id="3.30.70.3040">
    <property type="match status" value="1"/>
</dbReference>
<name>A0A1F7GCK4_9BACT</name>
<keyword evidence="7 11" id="KW-1133">Transmembrane helix</keyword>
<evidence type="ECO:0000256" key="11">
    <source>
        <dbReference type="SAM" id="Phobius"/>
    </source>
</evidence>
<dbReference type="InterPro" id="IPR040690">
    <property type="entry name" value="FtsX_ECD"/>
</dbReference>
<feature type="domain" description="ABC3 transporter permease C-terminal" evidence="12">
    <location>
        <begin position="165"/>
        <end position="298"/>
    </location>
</feature>
<comment type="subcellular location">
    <subcellularLocation>
        <location evidence="1">Cell membrane</location>
        <topology evidence="1">Multi-pass membrane protein</topology>
    </subcellularLocation>
</comment>
<evidence type="ECO:0000256" key="10">
    <source>
        <dbReference type="PIRNR" id="PIRNR003097"/>
    </source>
</evidence>
<evidence type="ECO:0000256" key="6">
    <source>
        <dbReference type="ARBA" id="ARBA00022692"/>
    </source>
</evidence>
<feature type="transmembrane region" description="Helical" evidence="11">
    <location>
        <begin position="162"/>
        <end position="188"/>
    </location>
</feature>
<evidence type="ECO:0000259" key="12">
    <source>
        <dbReference type="Pfam" id="PF02687"/>
    </source>
</evidence>
<evidence type="ECO:0000256" key="5">
    <source>
        <dbReference type="ARBA" id="ARBA00022618"/>
    </source>
</evidence>
<evidence type="ECO:0000259" key="13">
    <source>
        <dbReference type="Pfam" id="PF18075"/>
    </source>
</evidence>
<evidence type="ECO:0000256" key="8">
    <source>
        <dbReference type="ARBA" id="ARBA00023136"/>
    </source>
</evidence>
<dbReference type="PANTHER" id="PTHR47755">
    <property type="entry name" value="CELL DIVISION PROTEIN FTSX"/>
    <property type="match status" value="1"/>
</dbReference>
<keyword evidence="8 10" id="KW-0472">Membrane</keyword>
<gene>
    <name evidence="14" type="ORF">A2690_03255</name>
</gene>
<keyword evidence="9 10" id="KW-0131">Cell cycle</keyword>
<dbReference type="InterPro" id="IPR004513">
    <property type="entry name" value="FtsX"/>
</dbReference>
<evidence type="ECO:0000256" key="7">
    <source>
        <dbReference type="ARBA" id="ARBA00022989"/>
    </source>
</evidence>
<feature type="domain" description="FtsX extracellular" evidence="13">
    <location>
        <begin position="51"/>
        <end position="142"/>
    </location>
</feature>
<dbReference type="InterPro" id="IPR003838">
    <property type="entry name" value="ABC3_permease_C"/>
</dbReference>
<keyword evidence="5 10" id="KW-0132">Cell division</keyword>
<comment type="similarity">
    <text evidence="2 10">Belongs to the ABC-4 integral membrane protein family. FtsX subfamily.</text>
</comment>
<feature type="transmembrane region" description="Helical" evidence="11">
    <location>
        <begin position="209"/>
        <end position="236"/>
    </location>
</feature>
<evidence type="ECO:0000256" key="3">
    <source>
        <dbReference type="ARBA" id="ARBA00021907"/>
    </source>
</evidence>
<feature type="transmembrane region" description="Helical" evidence="11">
    <location>
        <begin position="271"/>
        <end position="292"/>
    </location>
</feature>
<dbReference type="Pfam" id="PF02687">
    <property type="entry name" value="FtsX"/>
    <property type="match status" value="1"/>
</dbReference>
<protein>
    <recommendedName>
        <fullName evidence="3 10">Cell division protein FtsX</fullName>
    </recommendedName>
</protein>
<keyword evidence="4 10" id="KW-1003">Cell membrane</keyword>
<dbReference type="EMBL" id="MFZF01000014">
    <property type="protein sequence ID" value="OGK16607.1"/>
    <property type="molecule type" value="Genomic_DNA"/>
</dbReference>
<feature type="transmembrane region" description="Helical" evidence="11">
    <location>
        <begin position="20"/>
        <end position="43"/>
    </location>
</feature>
<reference evidence="14 15" key="1">
    <citation type="journal article" date="2016" name="Nat. Commun.">
        <title>Thousands of microbial genomes shed light on interconnected biogeochemical processes in an aquifer system.</title>
        <authorList>
            <person name="Anantharaman K."/>
            <person name="Brown C.T."/>
            <person name="Hug L.A."/>
            <person name="Sharon I."/>
            <person name="Castelle C.J."/>
            <person name="Probst A.J."/>
            <person name="Thomas B.C."/>
            <person name="Singh A."/>
            <person name="Wilkins M.J."/>
            <person name="Karaoz U."/>
            <person name="Brodie E.L."/>
            <person name="Williams K.H."/>
            <person name="Hubbard S.S."/>
            <person name="Banfield J.F."/>
        </authorList>
    </citation>
    <scope>NUCLEOTIDE SEQUENCE [LARGE SCALE GENOMIC DNA]</scope>
</reference>
<evidence type="ECO:0000256" key="4">
    <source>
        <dbReference type="ARBA" id="ARBA00022475"/>
    </source>
</evidence>
<proteinExistence type="inferred from homology"/>
<sequence>MRTFFSSFRRTPYQSFASIIILFFTLLLALFFFNLVSFFYGVLGYVETRPQVIAYFNVETTDDKVLEIKKQIENSGKTSSVVYVSKKQALEIYKNLNKDNPLLIEMVSADILPASIEIYAKRPEYLGQIADYLNKQSVIDEVNYQKDIVSRLLAITTALRQISVFVFSFLILITIIVLMTTTAFKIAVRKDEIELMKLLGASNWYVRKPFLIEGIAFGVISSTLAFLVFFGIFFYVKPYLTNYLLGIPSLPFLGWGQYGVTVWPPSINFVIANYFGIALFGGMIGLIGNYIATSKYIK</sequence>
<evidence type="ECO:0000313" key="15">
    <source>
        <dbReference type="Proteomes" id="UP000178372"/>
    </source>
</evidence>
<evidence type="ECO:0000256" key="2">
    <source>
        <dbReference type="ARBA" id="ARBA00007379"/>
    </source>
</evidence>
<dbReference type="AlphaFoldDB" id="A0A1F7GCK4"/>